<dbReference type="PROSITE" id="PS50967">
    <property type="entry name" value="HRDC"/>
    <property type="match status" value="1"/>
</dbReference>
<dbReference type="InterPro" id="IPR010997">
    <property type="entry name" value="HRDC-like_sf"/>
</dbReference>
<dbReference type="SUPFAM" id="SSF52540">
    <property type="entry name" value="P-loop containing nucleoside triphosphate hydrolases"/>
    <property type="match status" value="1"/>
</dbReference>
<protein>
    <recommendedName>
        <fullName evidence="1">HRDC domain-containing protein</fullName>
    </recommendedName>
</protein>
<dbReference type="RefSeq" id="WP_282679797.1">
    <property type="nucleotide sequence ID" value="NZ_CP106875.1"/>
</dbReference>
<feature type="domain" description="HRDC" evidence="1">
    <location>
        <begin position="470"/>
        <end position="554"/>
    </location>
</feature>
<dbReference type="InterPro" id="IPR027417">
    <property type="entry name" value="P-loop_NTPase"/>
</dbReference>
<gene>
    <name evidence="2" type="ORF">ODY93_16885</name>
</gene>
<dbReference type="InterPro" id="IPR002121">
    <property type="entry name" value="HRDC_dom"/>
</dbReference>
<proteinExistence type="predicted"/>
<evidence type="ECO:0000259" key="1">
    <source>
        <dbReference type="PROSITE" id="PS50967"/>
    </source>
</evidence>
<dbReference type="Proteomes" id="UP001159075">
    <property type="component" value="Unassembled WGS sequence"/>
</dbReference>
<reference evidence="2 3" key="1">
    <citation type="submission" date="2022-09" db="EMBL/GenBank/DDBJ databases">
        <title>The outer-membrane cytochrome OmcA is essential for infection of Shewanella oneidensis by a zebrafish-associated bacteriophage.</title>
        <authorList>
            <person name="Grenfell A.W."/>
            <person name="Intile P."/>
            <person name="Mcfarlane J."/>
            <person name="Leung D."/>
            <person name="Abdalla K."/>
            <person name="Wold M."/>
            <person name="Kees E."/>
            <person name="Gralnick J."/>
        </authorList>
    </citation>
    <scope>NUCLEOTIDE SEQUENCE [LARGE SCALE GENOMIC DNA]</scope>
    <source>
        <strain evidence="2 3">NF-5</strain>
    </source>
</reference>
<keyword evidence="3" id="KW-1185">Reference proteome</keyword>
<comment type="caution">
    <text evidence="2">The sequence shown here is derived from an EMBL/GenBank/DDBJ whole genome shotgun (WGS) entry which is preliminary data.</text>
</comment>
<sequence length="554" mass="61581">MKNIFGFKYLFHFQQQIIKFLSKNNDLVVTAPAASGVKTAILNHCIINKARCILFIRSLDSISKTLSILDKYGVKAEGVSSLLSVKNRSSAIHQFVIGNLDCLICTPDQVKLFNERHISSLCNSDSQIVLVLFDAHRVYPESYRFNPTYNVTNNFIQNLCVSSYEISGKKLINSVLVSDCISSSELSELAKKSNPNPIAVCSQRRFENTKLSTKFSHLESSNNSILSYLKRNSFHSILVYTPYHSINDTMALLRANLTETILDTLPSPSELEKSHIVVSSSPYLAVLNKFDLILINGLPSNFSHLTPFLDSGTKVMIHYSQTDIDSVKFNYLESSSVGSPIRHLIDTLHCQPLNKDINAVSFAGKHSDVKDLNNYHRALEVLALSGLIKVSRKQGKISIFQRSSLSSNGSIDSAIASASNRAKRLSEQTIALVNSDACLQQRFNEILMASDGIRCGQCEICQSDFRPSARPDSPLSFSESNTLRAMLVNYRNSLTSDLPLKVLLPNAALEQVIELLPLSTKELATLDSFKGNNRIELFGGDILKVVSRFLQRLD</sequence>
<dbReference type="InterPro" id="IPR044876">
    <property type="entry name" value="HRDC_dom_sf"/>
</dbReference>
<evidence type="ECO:0000313" key="3">
    <source>
        <dbReference type="Proteomes" id="UP001159075"/>
    </source>
</evidence>
<organism evidence="2 3">
    <name type="scientific">Shewanella xiamenensis</name>
    <dbReference type="NCBI Taxonomy" id="332186"/>
    <lineage>
        <taxon>Bacteria</taxon>
        <taxon>Pseudomonadati</taxon>
        <taxon>Pseudomonadota</taxon>
        <taxon>Gammaproteobacteria</taxon>
        <taxon>Alteromonadales</taxon>
        <taxon>Shewanellaceae</taxon>
        <taxon>Shewanella</taxon>
    </lineage>
</organism>
<name>A0ABT6UFL5_9GAMM</name>
<evidence type="ECO:0000313" key="2">
    <source>
        <dbReference type="EMBL" id="MDI5833259.1"/>
    </source>
</evidence>
<dbReference type="SUPFAM" id="SSF47819">
    <property type="entry name" value="HRDC-like"/>
    <property type="match status" value="1"/>
</dbReference>
<dbReference type="Gene3D" id="1.10.150.80">
    <property type="entry name" value="HRDC domain"/>
    <property type="match status" value="1"/>
</dbReference>
<dbReference type="Gene3D" id="3.40.50.300">
    <property type="entry name" value="P-loop containing nucleotide triphosphate hydrolases"/>
    <property type="match status" value="1"/>
</dbReference>
<dbReference type="EMBL" id="JAOTLW010000020">
    <property type="protein sequence ID" value="MDI5833259.1"/>
    <property type="molecule type" value="Genomic_DNA"/>
</dbReference>
<accession>A0ABT6UFL5</accession>